<feature type="compositionally biased region" description="Basic and acidic residues" evidence="6">
    <location>
        <begin position="1"/>
        <end position="17"/>
    </location>
</feature>
<feature type="transmembrane region" description="Helical" evidence="7">
    <location>
        <begin position="308"/>
        <end position="333"/>
    </location>
</feature>
<comment type="caution">
    <text evidence="9">The sequence shown here is derived from an EMBL/GenBank/DDBJ whole genome shotgun (WGS) entry which is preliminary data.</text>
</comment>
<feature type="transmembrane region" description="Helical" evidence="7">
    <location>
        <begin position="619"/>
        <end position="638"/>
    </location>
</feature>
<feature type="transmembrane region" description="Helical" evidence="7">
    <location>
        <begin position="207"/>
        <end position="226"/>
    </location>
</feature>
<dbReference type="PANTHER" id="PTHR23504">
    <property type="entry name" value="MAJOR FACILITATOR SUPERFAMILY DOMAIN-CONTAINING PROTEIN 10"/>
    <property type="match status" value="1"/>
</dbReference>
<dbReference type="InterPro" id="IPR001958">
    <property type="entry name" value="Tet-R_TetA/multi-R_MdtG-like"/>
</dbReference>
<dbReference type="EMBL" id="JAUTXT010000004">
    <property type="protein sequence ID" value="KAK3678559.1"/>
    <property type="molecule type" value="Genomic_DNA"/>
</dbReference>
<dbReference type="PRINTS" id="PR01035">
    <property type="entry name" value="TCRTETA"/>
</dbReference>
<dbReference type="PANTHER" id="PTHR23504:SF6">
    <property type="entry name" value="MULTIDRUG TRANSPORTER, PUTATIVE (AFU_ORTHOLOGUE AFUA_4G08740)-RELATED"/>
    <property type="match status" value="1"/>
</dbReference>
<dbReference type="GO" id="GO:0022857">
    <property type="term" value="F:transmembrane transporter activity"/>
    <property type="evidence" value="ECO:0007669"/>
    <property type="project" value="InterPro"/>
</dbReference>
<evidence type="ECO:0000256" key="7">
    <source>
        <dbReference type="SAM" id="Phobius"/>
    </source>
</evidence>
<keyword evidence="5 7" id="KW-0472">Membrane</keyword>
<feature type="transmembrane region" description="Helical" evidence="7">
    <location>
        <begin position="510"/>
        <end position="530"/>
    </location>
</feature>
<feature type="region of interest" description="Disordered" evidence="6">
    <location>
        <begin position="96"/>
        <end position="122"/>
    </location>
</feature>
<evidence type="ECO:0000259" key="8">
    <source>
        <dbReference type="PROSITE" id="PS50850"/>
    </source>
</evidence>
<dbReference type="Pfam" id="PF07690">
    <property type="entry name" value="MFS_1"/>
    <property type="match status" value="1"/>
</dbReference>
<dbReference type="InterPro" id="IPR011701">
    <property type="entry name" value="MFS"/>
</dbReference>
<keyword evidence="2" id="KW-0813">Transport</keyword>
<evidence type="ECO:0000256" key="6">
    <source>
        <dbReference type="SAM" id="MobiDB-lite"/>
    </source>
</evidence>
<evidence type="ECO:0000313" key="10">
    <source>
        <dbReference type="Proteomes" id="UP001274830"/>
    </source>
</evidence>
<protein>
    <recommendedName>
        <fullName evidence="8">Major facilitator superfamily (MFS) profile domain-containing protein</fullName>
    </recommendedName>
</protein>
<dbReference type="PROSITE" id="PS50850">
    <property type="entry name" value="MFS"/>
    <property type="match status" value="1"/>
</dbReference>
<evidence type="ECO:0000313" key="9">
    <source>
        <dbReference type="EMBL" id="KAK3678559.1"/>
    </source>
</evidence>
<proteinExistence type="predicted"/>
<feature type="compositionally biased region" description="Acidic residues" evidence="6">
    <location>
        <begin position="64"/>
        <end position="73"/>
    </location>
</feature>
<reference evidence="9" key="1">
    <citation type="submission" date="2023-07" db="EMBL/GenBank/DDBJ databases">
        <title>Black Yeasts Isolated from many extreme environments.</title>
        <authorList>
            <person name="Coleine C."/>
            <person name="Stajich J.E."/>
            <person name="Selbmann L."/>
        </authorList>
    </citation>
    <scope>NUCLEOTIDE SEQUENCE</scope>
    <source>
        <strain evidence="9">CCFEE 5485</strain>
    </source>
</reference>
<evidence type="ECO:0000256" key="5">
    <source>
        <dbReference type="ARBA" id="ARBA00023136"/>
    </source>
</evidence>
<feature type="transmembrane region" description="Helical" evidence="7">
    <location>
        <begin position="406"/>
        <end position="434"/>
    </location>
</feature>
<keyword evidence="4 7" id="KW-1133">Transmembrane helix</keyword>
<name>A0AAE1C5B0_9PEZI</name>
<dbReference type="AlphaFoldDB" id="A0AAE1C5B0"/>
<evidence type="ECO:0000256" key="4">
    <source>
        <dbReference type="ARBA" id="ARBA00022989"/>
    </source>
</evidence>
<keyword evidence="10" id="KW-1185">Reference proteome</keyword>
<dbReference type="SUPFAM" id="SSF103473">
    <property type="entry name" value="MFS general substrate transporter"/>
    <property type="match status" value="1"/>
</dbReference>
<feature type="transmembrane region" description="Helical" evidence="7">
    <location>
        <begin position="175"/>
        <end position="195"/>
    </location>
</feature>
<dbReference type="InterPro" id="IPR036259">
    <property type="entry name" value="MFS_trans_sf"/>
</dbReference>
<dbReference type="Proteomes" id="UP001274830">
    <property type="component" value="Unassembled WGS sequence"/>
</dbReference>
<evidence type="ECO:0000256" key="1">
    <source>
        <dbReference type="ARBA" id="ARBA00004141"/>
    </source>
</evidence>
<feature type="transmembrane region" description="Helical" evidence="7">
    <location>
        <begin position="542"/>
        <end position="560"/>
    </location>
</feature>
<feature type="transmembrane region" description="Helical" evidence="7">
    <location>
        <begin position="264"/>
        <end position="288"/>
    </location>
</feature>
<dbReference type="InterPro" id="IPR020846">
    <property type="entry name" value="MFS_dom"/>
</dbReference>
<keyword evidence="3 7" id="KW-0812">Transmembrane</keyword>
<feature type="region of interest" description="Disordered" evidence="6">
    <location>
        <begin position="1"/>
        <end position="77"/>
    </location>
</feature>
<feature type="transmembrane region" description="Helical" evidence="7">
    <location>
        <begin position="232"/>
        <end position="252"/>
    </location>
</feature>
<evidence type="ECO:0000256" key="3">
    <source>
        <dbReference type="ARBA" id="ARBA00022692"/>
    </source>
</evidence>
<gene>
    <name evidence="9" type="ORF">LTR78_001857</name>
</gene>
<dbReference type="GO" id="GO:0016020">
    <property type="term" value="C:membrane"/>
    <property type="evidence" value="ECO:0007669"/>
    <property type="project" value="UniProtKB-SubCell"/>
</dbReference>
<dbReference type="Gene3D" id="1.20.1250.20">
    <property type="entry name" value="MFS general substrate transporter like domains"/>
    <property type="match status" value="1"/>
</dbReference>
<feature type="domain" description="Major facilitator superfamily (MFS) profile" evidence="8">
    <location>
        <begin position="129"/>
        <end position="643"/>
    </location>
</feature>
<feature type="transmembrane region" description="Helical" evidence="7">
    <location>
        <begin position="479"/>
        <end position="498"/>
    </location>
</feature>
<comment type="subcellular location">
    <subcellularLocation>
        <location evidence="1">Membrane</location>
        <topology evidence="1">Multi-pass membrane protein</topology>
    </subcellularLocation>
</comment>
<evidence type="ECO:0000256" key="2">
    <source>
        <dbReference type="ARBA" id="ARBA00022448"/>
    </source>
</evidence>
<feature type="compositionally biased region" description="Basic and acidic residues" evidence="6">
    <location>
        <begin position="49"/>
        <end position="63"/>
    </location>
</feature>
<sequence>MNGQNHDKDSTSQHDVEGVDSTATTLLGSPASAVVGTATTSIDYAAGEYTRHRQDDKKEHDLEYDTSEDEDGFTGEGEHLLAGDITATIDTNITHSANVDDLDPQPPSQPKADSKSNPVSWSSLPQKRQLAILTLSRLSEPLASTSLQSYIFYQLKTFHAPGASPPTDATVATQAGILAAAFTGAQMCTAVLWGRAADSERMGRKKVILVGLLGTSIGVLGFGFSSSFAQAVVWRAIGGALNGNIGVMRTMISEIVREKRFQSRAFLLLPMTFNVGVIIGPLLGGLLADPVGSYPWLFGKEYGGWLRMWPYALPSVVCAAFLSFSALGVILGLEETLEGLQGKPDYGLRFSSWVARTFGWSKRRSQEYQSLAAHEHAVQDFEMSAPHHSRQPSAIKKQKLPLSRIWTPNVVLTLLAHGCLAAHVGCFNNLWFVFLSTPRYTARSKNNDGDSTTIHLPKGYTPHAPFTFTGGLALPPPSIGTALAILGVIGISMQLLLYPRVSWRLGTVRSYRYSLLLFPISYTLAPYLAVIPSSSPAPHPASGGWIWTAITFLLLIQVTARTFSLPATAILVNNSCPHPSVLGTVHGIAQTVSSAARTVGPVLVGWGYGRGLEKGVVGAAWWGLAIWAVLGVVVGRWVREGSGHEIFLEGEVEEGKG</sequence>
<accession>A0AAE1C5B0</accession>
<organism evidence="9 10">
    <name type="scientific">Recurvomyces mirabilis</name>
    <dbReference type="NCBI Taxonomy" id="574656"/>
    <lineage>
        <taxon>Eukaryota</taxon>
        <taxon>Fungi</taxon>
        <taxon>Dikarya</taxon>
        <taxon>Ascomycota</taxon>
        <taxon>Pezizomycotina</taxon>
        <taxon>Dothideomycetes</taxon>
        <taxon>Dothideomycetidae</taxon>
        <taxon>Mycosphaerellales</taxon>
        <taxon>Teratosphaeriaceae</taxon>
        <taxon>Recurvomyces</taxon>
    </lineage>
</organism>